<evidence type="ECO:0000256" key="1">
    <source>
        <dbReference type="SAM" id="Phobius"/>
    </source>
</evidence>
<keyword evidence="1" id="KW-0812">Transmembrane</keyword>
<keyword evidence="1" id="KW-1133">Transmembrane helix</keyword>
<dbReference type="Proteomes" id="UP000192501">
    <property type="component" value="Unassembled WGS sequence"/>
</dbReference>
<dbReference type="VEuPathDB" id="MicrosporidiaDB:A0H76_131"/>
<dbReference type="AlphaFoldDB" id="A0A1X0QJ56"/>
<comment type="caution">
    <text evidence="2">The sequence shown here is derived from an EMBL/GenBank/DDBJ whole genome shotgun (WGS) entry which is preliminary data.</text>
</comment>
<feature type="transmembrane region" description="Helical" evidence="1">
    <location>
        <begin position="29"/>
        <end position="46"/>
    </location>
</feature>
<proteinExistence type="predicted"/>
<evidence type="ECO:0000313" key="2">
    <source>
        <dbReference type="EMBL" id="ORD99807.1"/>
    </source>
</evidence>
<accession>A0A1X0QJ56</accession>
<dbReference type="VEuPathDB" id="MicrosporidiaDB:HERIO_1342"/>
<organism evidence="2 3">
    <name type="scientific">Hepatospora eriocheir</name>
    <dbReference type="NCBI Taxonomy" id="1081669"/>
    <lineage>
        <taxon>Eukaryota</taxon>
        <taxon>Fungi</taxon>
        <taxon>Fungi incertae sedis</taxon>
        <taxon>Microsporidia</taxon>
        <taxon>Hepatosporidae</taxon>
        <taxon>Hepatospora</taxon>
    </lineage>
</organism>
<reference evidence="2 3" key="1">
    <citation type="journal article" date="2017" name="Environ. Microbiol.">
        <title>Decay of the glycolytic pathway and adaptation to intranuclear parasitism within Enterocytozoonidae microsporidia.</title>
        <authorList>
            <person name="Wiredu Boakye D."/>
            <person name="Jaroenlak P."/>
            <person name="Prachumwat A."/>
            <person name="Williams T.A."/>
            <person name="Bateman K.S."/>
            <person name="Itsathitphaisarn O."/>
            <person name="Sritunyalucksana K."/>
            <person name="Paszkiewicz K.H."/>
            <person name="Moore K.A."/>
            <person name="Stentiford G.D."/>
            <person name="Williams B.A."/>
        </authorList>
    </citation>
    <scope>NUCLEOTIDE SEQUENCE [LARGE SCALE GENOMIC DNA]</scope>
    <source>
        <strain evidence="3">canceri</strain>
    </source>
</reference>
<evidence type="ECO:0000313" key="3">
    <source>
        <dbReference type="Proteomes" id="UP000192501"/>
    </source>
</evidence>
<feature type="transmembrane region" description="Helical" evidence="1">
    <location>
        <begin position="58"/>
        <end position="84"/>
    </location>
</feature>
<name>A0A1X0QJ56_9MICR</name>
<keyword evidence="1" id="KW-0472">Membrane</keyword>
<protein>
    <submittedName>
        <fullName evidence="2">Uncharacterized protein</fullName>
    </submittedName>
</protein>
<sequence>MIEYLTEIIEFYQTKLKCKLLKKKRSKSALKNFLMIIYLLYYRYSVEFGVATLTFTESIIINITAVFLIISIIKALFTFILFSLTNSIKIFIKFYFIYQNYDQLVKLLDKNN</sequence>
<gene>
    <name evidence="2" type="ORF">A0H76_131</name>
</gene>
<dbReference type="EMBL" id="LTAI01000109">
    <property type="protein sequence ID" value="ORD99807.1"/>
    <property type="molecule type" value="Genomic_DNA"/>
</dbReference>